<dbReference type="AlphaFoldDB" id="A0A0P9GRK6"/>
<dbReference type="Pfam" id="PF01494">
    <property type="entry name" value="FAD_binding_3"/>
    <property type="match status" value="1"/>
</dbReference>
<dbReference type="STRING" id="471514.AN477_11520"/>
<dbReference type="PANTHER" id="PTHR43422">
    <property type="entry name" value="THIAMINE THIAZOLE SYNTHASE"/>
    <property type="match status" value="1"/>
</dbReference>
<evidence type="ECO:0000313" key="2">
    <source>
        <dbReference type="EMBL" id="KPV43624.1"/>
    </source>
</evidence>
<dbReference type="Proteomes" id="UP000050482">
    <property type="component" value="Unassembled WGS sequence"/>
</dbReference>
<evidence type="ECO:0000313" key="3">
    <source>
        <dbReference type="Proteomes" id="UP000050482"/>
    </source>
</evidence>
<dbReference type="InterPro" id="IPR002938">
    <property type="entry name" value="FAD-bd"/>
</dbReference>
<comment type="caution">
    <text evidence="2">The sequence shown here is derived from an EMBL/GenBank/DDBJ whole genome shotgun (WGS) entry which is preliminary data.</text>
</comment>
<name>A0A0P9GRK6_9BACL</name>
<dbReference type="RefSeq" id="WP_054969308.1">
    <property type="nucleotide sequence ID" value="NZ_LJCO01000047.1"/>
</dbReference>
<gene>
    <name evidence="2" type="ORF">AN477_11520</name>
</gene>
<protein>
    <submittedName>
        <fullName evidence="2">NADH-ubiquinone oxidoreductase subunit 3</fullName>
    </submittedName>
</protein>
<dbReference type="GO" id="GO:0071949">
    <property type="term" value="F:FAD binding"/>
    <property type="evidence" value="ECO:0007669"/>
    <property type="project" value="InterPro"/>
</dbReference>
<dbReference type="EMBL" id="LJCO01000047">
    <property type="protein sequence ID" value="KPV43624.1"/>
    <property type="molecule type" value="Genomic_DNA"/>
</dbReference>
<evidence type="ECO:0000259" key="1">
    <source>
        <dbReference type="Pfam" id="PF01494"/>
    </source>
</evidence>
<accession>A0A0P9GRK6</accession>
<dbReference type="PATRIC" id="fig|471514.4.peg.2654"/>
<keyword evidence="2" id="KW-0830">Ubiquinone</keyword>
<reference evidence="2 3" key="1">
    <citation type="submission" date="2015-09" db="EMBL/GenBank/DDBJ databases">
        <title>Draft genome sequence of Alicyclobacillus ferrooxydans DSM 22381.</title>
        <authorList>
            <person name="Hemp J."/>
        </authorList>
    </citation>
    <scope>NUCLEOTIDE SEQUENCE [LARGE SCALE GENOMIC DNA]</scope>
    <source>
        <strain evidence="2 3">TC-34</strain>
    </source>
</reference>
<dbReference type="PANTHER" id="PTHR43422:SF3">
    <property type="entry name" value="THIAMINE THIAZOLE SYNTHASE"/>
    <property type="match status" value="1"/>
</dbReference>
<proteinExistence type="predicted"/>
<dbReference type="SUPFAM" id="SSF51905">
    <property type="entry name" value="FAD/NAD(P)-binding domain"/>
    <property type="match status" value="1"/>
</dbReference>
<dbReference type="InterPro" id="IPR036188">
    <property type="entry name" value="FAD/NAD-bd_sf"/>
</dbReference>
<organism evidence="2 3">
    <name type="scientific">Alicyclobacillus ferrooxydans</name>
    <dbReference type="NCBI Taxonomy" id="471514"/>
    <lineage>
        <taxon>Bacteria</taxon>
        <taxon>Bacillati</taxon>
        <taxon>Bacillota</taxon>
        <taxon>Bacilli</taxon>
        <taxon>Bacillales</taxon>
        <taxon>Alicyclobacillaceae</taxon>
        <taxon>Alicyclobacillus</taxon>
    </lineage>
</organism>
<feature type="domain" description="FAD-binding" evidence="1">
    <location>
        <begin position="10"/>
        <end position="344"/>
    </location>
</feature>
<dbReference type="Gene3D" id="3.50.50.60">
    <property type="entry name" value="FAD/NAD(P)-binding domain"/>
    <property type="match status" value="1"/>
</dbReference>
<keyword evidence="3" id="KW-1185">Reference proteome</keyword>
<sequence>MTESVGGRAVVVGGSISGMLAARVLADFFDEVIIVEADDASYVKSARKRVPQGEHSHVLLQAGQQVLERLFPNFITELIADGSVVADFTNDLEWFHFGNWKKRFESGIVAVQQTRPFLEWHIQRRLRQYSTINIHHNSLVVGFILSADQKTIRGVKVRESNRVSDNDIMCDFVVDATGFGSQFRKWLPDAASQSPMETVKIDLFYATRFYQTDSSKLGWKNLMISAQLPDQPYAGVILSFEDNKFGVTLGGYLKQPPKTDEEFMLIAQSLPEPHIHEFLRNATPISDLHTYRIPSQVRNRFDRANNMPHHLVVLGDAYCRFDPLYGQGMSVAALEAELLGSELRNMKDRGELDTLHNRFYKQLVRITQGPWDMAITESFRHPDISGCRPRGVKLMQWLTRKIYRASANQQDVYLTLAQVMNLTKPSSAFFRPTLLPKIFVQFSSTDA</sequence>